<dbReference type="AlphaFoldDB" id="A0A1M5B6N6"/>
<dbReference type="GO" id="GO:0016301">
    <property type="term" value="F:kinase activity"/>
    <property type="evidence" value="ECO:0007669"/>
    <property type="project" value="UniProtKB-KW"/>
</dbReference>
<dbReference type="PANTHER" id="PTHR22931:SF9">
    <property type="entry name" value="PYRUVATE, PHOSPHATE DIKINASE 1, CHLOROPLASTIC"/>
    <property type="match status" value="1"/>
</dbReference>
<dbReference type="Gene3D" id="1.20.80.30">
    <property type="match status" value="1"/>
</dbReference>
<feature type="domain" description="Pyruvate phosphate dikinase AMP/ATP-binding" evidence="1">
    <location>
        <begin position="69"/>
        <end position="303"/>
    </location>
</feature>
<dbReference type="Gene3D" id="3.30.470.20">
    <property type="entry name" value="ATP-grasp fold, B domain"/>
    <property type="match status" value="1"/>
</dbReference>
<keyword evidence="2" id="KW-0670">Pyruvate</keyword>
<evidence type="ECO:0000259" key="1">
    <source>
        <dbReference type="Pfam" id="PF01326"/>
    </source>
</evidence>
<dbReference type="InterPro" id="IPR036637">
    <property type="entry name" value="Phosphohistidine_dom_sf"/>
</dbReference>
<dbReference type="STRING" id="1121391.SAMN02745206_01865"/>
<dbReference type="Gene3D" id="3.30.1490.20">
    <property type="entry name" value="ATP-grasp fold, A domain"/>
    <property type="match status" value="1"/>
</dbReference>
<dbReference type="InterPro" id="IPR002192">
    <property type="entry name" value="PPDK_AMP/ATP-bd"/>
</dbReference>
<dbReference type="InterPro" id="IPR010121">
    <property type="entry name" value="Pyruvate_phosphate_dikinase"/>
</dbReference>
<gene>
    <name evidence="2" type="ORF">SAMN02745206_01865</name>
</gene>
<dbReference type="PANTHER" id="PTHR22931">
    <property type="entry name" value="PHOSPHOENOLPYRUVATE DIKINASE-RELATED"/>
    <property type="match status" value="1"/>
</dbReference>
<dbReference type="RefSeq" id="WP_073038713.1">
    <property type="nucleotide sequence ID" value="NZ_FQVB01000016.1"/>
</dbReference>
<dbReference type="SUPFAM" id="SSF56059">
    <property type="entry name" value="Glutathione synthetase ATP-binding domain-like"/>
    <property type="match status" value="1"/>
</dbReference>
<sequence>MPQDYYTVPFERADPAQVDKLGAKGAKLVEDFQNLRSDFPGMEDLISVPDGFILTTDAWRVYRNNGDSLPEDLWSQVCLELSDLERRVGRRFGDATGAMPLIVAVRGGAPVSLPGAISTILNVGLNDEIVTALVEAGEDEGFLLSTYLEAIRMYGEVVLGIPYAHFFEILQRFHVGDEGSVPTDEIFPLIDAYKKVLLQAEHPRRGVGFQSDPVRQFRFAIESVFDSWMGETAVEARVSRSPKVPDDMGTAVIVQAMVFGNRDSENCLGGVLFTRNPRTGSSHPVIEWAPKVQCDKIVSGKLRKQLLHTRDLRERFPDIYELLLTVRDRFEARAKRPLDIEFTVEDRKLYILQRRPLRMTFAATARAMWDLVDEGKTNIQLASLIINNALEQPEKALKEGFRDYRVLATGEPVTDTADVGVLVFGTEAALDLARQGEPVIMLRKRPYGESDLAVNHPNVRGIIRCDGNVTGHEAVSAVAYSKPYLINVVDVEGRPLVLIDEDRIRLNPESSLAPFMGRRVFVDGERGIVGVTDAVDFLEDRKARKKLYVDWEYLRDQFERAGYRELDYETLLDIHYQMELELAHYQRLEARLKAGDRSVSEKELMHAFATYLLYIPERDRERTLALKDVALDEFDLGPPLVYHGSHLGREVLKILRALMLCTTWRTHWIHEIMVEKARERGEGENDVIRDIFIKNRTMSVLKDFEAEGFHLMRVPHYYYLIFASNFEYDQDLDKIEIGPGFLKYSEKDVLAQNFLTYLGQVNPRLRDRVRIVQGEPPLGQGHARIVSIGLSIPEEDFDLVCRYLRTFLDQSKYGCPMNLQSAVPEGEFVDLYHLDPAFAPFPEMRIMKQKAGQGSEEGPSQETYVIAFGRCSYGEFDGVVYGRDEYEALLARVKDFEAFAARRGLDGALRPWQFEVDPYRRHSVIAAVGVQVDGTRLRDVLSCLKDHLGLGAGDGQTHDPCPSPESSPSQ</sequence>
<reference evidence="3" key="1">
    <citation type="submission" date="2016-11" db="EMBL/GenBank/DDBJ databases">
        <authorList>
            <person name="Varghese N."/>
            <person name="Submissions S."/>
        </authorList>
    </citation>
    <scope>NUCLEOTIDE SEQUENCE [LARGE SCALE GENOMIC DNA]</scope>
    <source>
        <strain evidence="3">DSM 9756</strain>
    </source>
</reference>
<evidence type="ECO:0000313" key="2">
    <source>
        <dbReference type="EMBL" id="SHF37957.1"/>
    </source>
</evidence>
<dbReference type="GO" id="GO:0005524">
    <property type="term" value="F:ATP binding"/>
    <property type="evidence" value="ECO:0007669"/>
    <property type="project" value="InterPro"/>
</dbReference>
<dbReference type="SUPFAM" id="SSF52009">
    <property type="entry name" value="Phosphohistidine domain"/>
    <property type="match status" value="1"/>
</dbReference>
<dbReference type="InterPro" id="IPR013815">
    <property type="entry name" value="ATP_grasp_subdomain_1"/>
</dbReference>
<keyword evidence="3" id="KW-1185">Reference proteome</keyword>
<keyword evidence="2" id="KW-0808">Transferase</keyword>
<dbReference type="GO" id="GO:0050242">
    <property type="term" value="F:pyruvate, phosphate dikinase activity"/>
    <property type="evidence" value="ECO:0007669"/>
    <property type="project" value="InterPro"/>
</dbReference>
<keyword evidence="2" id="KW-0418">Kinase</keyword>
<protein>
    <submittedName>
        <fullName evidence="2">Pyruvate phosphate dikinase, PEP/pyruvate binding domain</fullName>
    </submittedName>
</protein>
<dbReference type="Proteomes" id="UP000184076">
    <property type="component" value="Unassembled WGS sequence"/>
</dbReference>
<name>A0A1M5B6N6_9BACT</name>
<dbReference type="EMBL" id="FQVB01000016">
    <property type="protein sequence ID" value="SHF37957.1"/>
    <property type="molecule type" value="Genomic_DNA"/>
</dbReference>
<organism evidence="2 3">
    <name type="scientific">Desulfacinum infernum DSM 9756</name>
    <dbReference type="NCBI Taxonomy" id="1121391"/>
    <lineage>
        <taxon>Bacteria</taxon>
        <taxon>Pseudomonadati</taxon>
        <taxon>Thermodesulfobacteriota</taxon>
        <taxon>Syntrophobacteria</taxon>
        <taxon>Syntrophobacterales</taxon>
        <taxon>Syntrophobacteraceae</taxon>
        <taxon>Desulfacinum</taxon>
    </lineage>
</organism>
<evidence type="ECO:0000313" key="3">
    <source>
        <dbReference type="Proteomes" id="UP000184076"/>
    </source>
</evidence>
<proteinExistence type="predicted"/>
<accession>A0A1M5B6N6</accession>
<dbReference type="Pfam" id="PF01326">
    <property type="entry name" value="PPDK_N"/>
    <property type="match status" value="1"/>
</dbReference>
<dbReference type="Gene3D" id="3.50.30.10">
    <property type="entry name" value="Phosphohistidine domain"/>
    <property type="match status" value="1"/>
</dbReference>